<name>A0A381T8T0_9ZZZZ</name>
<feature type="non-terminal residue" evidence="1">
    <location>
        <position position="1"/>
    </location>
</feature>
<feature type="non-terminal residue" evidence="1">
    <location>
        <position position="797"/>
    </location>
</feature>
<gene>
    <name evidence="1" type="ORF">METZ01_LOCUS64998</name>
</gene>
<dbReference type="AlphaFoldDB" id="A0A381T8T0"/>
<proteinExistence type="predicted"/>
<accession>A0A381T8T0</accession>
<evidence type="ECO:0000313" key="1">
    <source>
        <dbReference type="EMBL" id="SVA12144.1"/>
    </source>
</evidence>
<organism evidence="1">
    <name type="scientific">marine metagenome</name>
    <dbReference type="NCBI Taxonomy" id="408172"/>
    <lineage>
        <taxon>unclassified sequences</taxon>
        <taxon>metagenomes</taxon>
        <taxon>ecological metagenomes</taxon>
    </lineage>
</organism>
<sequence>MTFHGINEKIYFDGNNKIGIGITNPSTDFHINSTDGIVIPVGTDAQRVNVIGAIRYNTDNSTFEGYKGTWGSLGGVIDVDQDTYVSAETSAGTDNDELKFVTAGSEKMLIDSSGISLKCDIIPDTDDAYDIGSPEFKIRDMYVADNSLWVGDTHKVSITSSGKLKFRKRRVSSVPPAVTAAGGTESGALTHSGKNNLIDMKLKHWRKYMRSLSGQSAARIQDIFRDDDGDYDEQVGADNWLENGTHTYCNIGNVGIGTNDPKTQLHVSHDFHIAANSGGWNSTAGKGLFIRYTTNGSQDSAYIQSIDRTTTTYYPLYFTGSKFNFSGGNVGIGTDSPSYKLDVDGTGRFTGQMAVGDIVPYIYDVGGSNETPFALTVKDYIKVDEVDNDAGAIYFGNGVTNGIYVSATIWNINHDKPIHSFNGPEGGCVRTRYAKLGLKMGNSTPSIDLAISDVDTGLNSEGTDELGIYTGGNERMRIDSSGNVGIGTDSPSTNLDVRGDVIFGTTGDSHNIVLKSTAAETKIFSHSNGISYYQTQGDAYFGSNSIGDTSKPHLYINTSGNVGIGTNAPSLDLHLKIDQNATTEMNCENRGEGTAASCIMKCQAASGAMYMQCFDDGFTTNGAHIADSGLLSTGSGNSGGLGIRSYGDIHFWTSGNNERMRIDSSGNVGIGCTPTISLAIGDSDTGFEWIADGKLSLYTNGTERMRFDHLGNVGIGTNSPECLLHITSGVSGDCVLFLQSDTSNTSGQEGDNPYILFGQDGQTLSNADGAIGKGYSEDNDLFLSNGDGDIVFYTNGG</sequence>
<reference evidence="1" key="1">
    <citation type="submission" date="2018-05" db="EMBL/GenBank/DDBJ databases">
        <authorList>
            <person name="Lanie J.A."/>
            <person name="Ng W.-L."/>
            <person name="Kazmierczak K.M."/>
            <person name="Andrzejewski T.M."/>
            <person name="Davidsen T.M."/>
            <person name="Wayne K.J."/>
            <person name="Tettelin H."/>
            <person name="Glass J.I."/>
            <person name="Rusch D."/>
            <person name="Podicherti R."/>
            <person name="Tsui H.-C.T."/>
            <person name="Winkler M.E."/>
        </authorList>
    </citation>
    <scope>NUCLEOTIDE SEQUENCE</scope>
</reference>
<dbReference type="EMBL" id="UINC01004144">
    <property type="protein sequence ID" value="SVA12144.1"/>
    <property type="molecule type" value="Genomic_DNA"/>
</dbReference>
<protein>
    <submittedName>
        <fullName evidence="1">Uncharacterized protein</fullName>
    </submittedName>
</protein>